<gene>
    <name evidence="5" type="ORF">ACFQNJ_14385</name>
</gene>
<keyword evidence="3" id="KW-1133">Transmembrane helix</keyword>
<accession>A0ABW2RCB2</accession>
<name>A0ABW2RCB2_9BURK</name>
<dbReference type="RefSeq" id="WP_382258806.1">
    <property type="nucleotide sequence ID" value="NZ_JBHTBX010000010.1"/>
</dbReference>
<feature type="region of interest" description="Disordered" evidence="2">
    <location>
        <begin position="425"/>
        <end position="448"/>
    </location>
</feature>
<feature type="coiled-coil region" evidence="1">
    <location>
        <begin position="44"/>
        <end position="71"/>
    </location>
</feature>
<protein>
    <submittedName>
        <fullName evidence="5">FimV family protein</fullName>
    </submittedName>
</protein>
<sequence length="472" mass="51704">ELALARALGLALVSALAQAHLLHVGNVSHHAGGGRVMQTFPRRLAALEAETKALREQMSRSQEQVAALQSKVDEGAWFRSLSLMLGGALLAVLVAGVWIWRRNLFRGRAPVWWVGDEARTPADAEVPAQKRPIVKGPTRLPVSLRARKPVPVDLDLSLDEDSAFDQAQVAAAGPGAAAAKPLADAELRRDFAPSGTAPGRSVATEELFDVQQQADFFVSLGQHEQAISILKDHLEESHEPSPLAYLDLLNIYHSLGRRDDYEALREDFNQVFNAGAPPYDQFTQGSRGLESYETAFSRIQALWPQQKVLDLIERSIFRDSQATDGEVFDLEAYRELLFLHAVAKEIVQVRKEDDSADGVVNDFQHTAMKPLKAQPSALVEPSAMRVDGDRVTEPMKYAPPISSNIGLDVDLDALAELSAFEASLPEITSPVQPSAQTSPSQREQSSGLSNMLDFEFLDFVPPANDQPEPPKK</sequence>
<keyword evidence="6" id="KW-1185">Reference proteome</keyword>
<organism evidence="5 6">
    <name type="scientific">Hydrogenophaga bisanensis</name>
    <dbReference type="NCBI Taxonomy" id="439611"/>
    <lineage>
        <taxon>Bacteria</taxon>
        <taxon>Pseudomonadati</taxon>
        <taxon>Pseudomonadota</taxon>
        <taxon>Betaproteobacteria</taxon>
        <taxon>Burkholderiales</taxon>
        <taxon>Comamonadaceae</taxon>
        <taxon>Hydrogenophaga</taxon>
    </lineage>
</organism>
<feature type="compositionally biased region" description="Polar residues" evidence="2">
    <location>
        <begin position="429"/>
        <end position="448"/>
    </location>
</feature>
<evidence type="ECO:0000256" key="2">
    <source>
        <dbReference type="SAM" id="MobiDB-lite"/>
    </source>
</evidence>
<keyword evidence="4" id="KW-0732">Signal</keyword>
<feature type="non-terminal residue" evidence="5">
    <location>
        <position position="1"/>
    </location>
</feature>
<feature type="transmembrane region" description="Helical" evidence="3">
    <location>
        <begin position="77"/>
        <end position="100"/>
    </location>
</feature>
<evidence type="ECO:0000313" key="6">
    <source>
        <dbReference type="Proteomes" id="UP001596495"/>
    </source>
</evidence>
<keyword evidence="3" id="KW-0812">Transmembrane</keyword>
<feature type="chain" id="PRO_5047108207" evidence="4">
    <location>
        <begin position="20"/>
        <end position="472"/>
    </location>
</feature>
<keyword evidence="3" id="KW-0472">Membrane</keyword>
<reference evidence="6" key="1">
    <citation type="journal article" date="2019" name="Int. J. Syst. Evol. Microbiol.">
        <title>The Global Catalogue of Microorganisms (GCM) 10K type strain sequencing project: providing services to taxonomists for standard genome sequencing and annotation.</title>
        <authorList>
            <consortium name="The Broad Institute Genomics Platform"/>
            <consortium name="The Broad Institute Genome Sequencing Center for Infectious Disease"/>
            <person name="Wu L."/>
            <person name="Ma J."/>
        </authorList>
    </citation>
    <scope>NUCLEOTIDE SEQUENCE [LARGE SCALE GENOMIC DNA]</scope>
    <source>
        <strain evidence="6">CCUG 54518</strain>
    </source>
</reference>
<proteinExistence type="predicted"/>
<feature type="signal peptide" evidence="4">
    <location>
        <begin position="1"/>
        <end position="19"/>
    </location>
</feature>
<keyword evidence="1" id="KW-0175">Coiled coil</keyword>
<evidence type="ECO:0000256" key="3">
    <source>
        <dbReference type="SAM" id="Phobius"/>
    </source>
</evidence>
<dbReference type="Proteomes" id="UP001596495">
    <property type="component" value="Unassembled WGS sequence"/>
</dbReference>
<comment type="caution">
    <text evidence="5">The sequence shown here is derived from an EMBL/GenBank/DDBJ whole genome shotgun (WGS) entry which is preliminary data.</text>
</comment>
<evidence type="ECO:0000313" key="5">
    <source>
        <dbReference type="EMBL" id="MFC7435700.1"/>
    </source>
</evidence>
<evidence type="ECO:0000256" key="4">
    <source>
        <dbReference type="SAM" id="SignalP"/>
    </source>
</evidence>
<dbReference type="EMBL" id="JBHTBX010000010">
    <property type="protein sequence ID" value="MFC7435700.1"/>
    <property type="molecule type" value="Genomic_DNA"/>
</dbReference>
<evidence type="ECO:0000256" key="1">
    <source>
        <dbReference type="SAM" id="Coils"/>
    </source>
</evidence>